<dbReference type="SUPFAM" id="SSF54637">
    <property type="entry name" value="Thioesterase/thiol ester dehydrase-isomerase"/>
    <property type="match status" value="1"/>
</dbReference>
<dbReference type="EMBL" id="NJEU01000219">
    <property type="protein sequence ID" value="PHH78550.1"/>
    <property type="molecule type" value="Genomic_DNA"/>
</dbReference>
<dbReference type="Proteomes" id="UP000224854">
    <property type="component" value="Unassembled WGS sequence"/>
</dbReference>
<dbReference type="Gene3D" id="3.10.129.10">
    <property type="entry name" value="Hotdog Thioesterase"/>
    <property type="match status" value="1"/>
</dbReference>
<feature type="region of interest" description="Disordered" evidence="1">
    <location>
        <begin position="1"/>
        <end position="135"/>
    </location>
</feature>
<dbReference type="GO" id="GO:0019171">
    <property type="term" value="F:(3R)-hydroxyacyl-[acyl-carrier-protein] dehydratase activity"/>
    <property type="evidence" value="ECO:0007669"/>
    <property type="project" value="TreeGrafter"/>
</dbReference>
<keyword evidence="3" id="KW-1185">Reference proteome</keyword>
<feature type="compositionally biased region" description="Polar residues" evidence="1">
    <location>
        <begin position="10"/>
        <end position="71"/>
    </location>
</feature>
<comment type="caution">
    <text evidence="2">The sequence shown here is derived from an EMBL/GenBank/DDBJ whole genome shotgun (WGS) entry which is preliminary data.</text>
</comment>
<dbReference type="PANTHER" id="PTHR28152:SF1">
    <property type="entry name" value="HYDROXYACYL-THIOESTER DEHYDRATASE TYPE 2, MITOCHONDRIAL"/>
    <property type="match status" value="1"/>
</dbReference>
<evidence type="ECO:0000313" key="2">
    <source>
        <dbReference type="EMBL" id="PHH78550.1"/>
    </source>
</evidence>
<evidence type="ECO:0000256" key="1">
    <source>
        <dbReference type="SAM" id="MobiDB-lite"/>
    </source>
</evidence>
<gene>
    <name evidence="2" type="ORF">CDD82_2978</name>
</gene>
<accession>A0A2C5ZFH1</accession>
<dbReference type="PANTHER" id="PTHR28152">
    <property type="entry name" value="HYDROXYACYL-THIOESTER DEHYDRATASE TYPE 2, MITOCHONDRIAL"/>
    <property type="match status" value="1"/>
</dbReference>
<sequence length="520" mass="59084">MDSPGRRSNDYSNTRSNGYSNRGTNGYSNPRTSNYSGRSNADSDGRSSNYSTPRSNNYSTSRPKTWRQGGQPSDKRGSNGTKVAFTEAKKRVHKETQGSLSAKKQDWGAQEAQQTRRRNEINNNDQTAISAEDAAEKKAIRDKRIQDMEKKLEAWKGKWTTMRSEDWLTPRNGRLMDNLVYDLFFNTWSAEDGKAKDWGEPSPRPPVLQNDNPTLLGAVEQDQPLPQGYHFVYFPLETPASLLALDGADAAHVPPQETQDKPAPSPTQEVAESLRRSRFNWRRLWAGGEIAFHKGWRDNLRLDGEVARCVEDIDDVKASSDGRNVHVHIARSYKGRDREHGWDIEEKRVLAFVPLPESAERAAHIDSLRLRGTPEVEVDKNTPYRVTINPQALHLFQFSALSYNAHAIHYESRYARQIEYYRRPLVHGPLILALVLRLLATADACYSGDPQPLSQSHPLPLAQTGRVRRIKYRNYLPLYVNQAFDMAAAPRDEVGEVWDVWIHGYMGVLAFKATVFMEMD</sequence>
<dbReference type="InterPro" id="IPR052741">
    <property type="entry name" value="Mitochondrial_HTD2"/>
</dbReference>
<protein>
    <submittedName>
        <fullName evidence="2">Uncharacterized protein</fullName>
    </submittedName>
</protein>
<dbReference type="OrthoDB" id="3257538at2759"/>
<dbReference type="GO" id="GO:0005739">
    <property type="term" value="C:mitochondrion"/>
    <property type="evidence" value="ECO:0007669"/>
    <property type="project" value="TreeGrafter"/>
</dbReference>
<reference evidence="2 3" key="1">
    <citation type="submission" date="2017-06" db="EMBL/GenBank/DDBJ databases">
        <title>Ant-infecting Ophiocordyceps genomes reveal a high diversity of potential behavioral manipulation genes and a possible major role for enterotoxins.</title>
        <authorList>
            <person name="De Bekker C."/>
            <person name="Evans H.C."/>
            <person name="Brachmann A."/>
            <person name="Hughes D.P."/>
        </authorList>
    </citation>
    <scope>NUCLEOTIDE SEQUENCE [LARGE SCALE GENOMIC DNA]</scope>
    <source>
        <strain evidence="2 3">1348a</strain>
    </source>
</reference>
<proteinExistence type="predicted"/>
<evidence type="ECO:0000313" key="3">
    <source>
        <dbReference type="Proteomes" id="UP000224854"/>
    </source>
</evidence>
<organism evidence="2 3">
    <name type="scientific">Ophiocordyceps australis</name>
    <dbReference type="NCBI Taxonomy" id="1399860"/>
    <lineage>
        <taxon>Eukaryota</taxon>
        <taxon>Fungi</taxon>
        <taxon>Dikarya</taxon>
        <taxon>Ascomycota</taxon>
        <taxon>Pezizomycotina</taxon>
        <taxon>Sordariomycetes</taxon>
        <taxon>Hypocreomycetidae</taxon>
        <taxon>Hypocreales</taxon>
        <taxon>Ophiocordycipitaceae</taxon>
        <taxon>Ophiocordyceps</taxon>
    </lineage>
</organism>
<name>A0A2C5ZFH1_9HYPO</name>
<dbReference type="InterPro" id="IPR029069">
    <property type="entry name" value="HotDog_dom_sf"/>
</dbReference>
<dbReference type="AlphaFoldDB" id="A0A2C5ZFH1"/>